<dbReference type="RefSeq" id="WP_190571953.1">
    <property type="nucleotide sequence ID" value="NZ_JACJQL010000083.1"/>
</dbReference>
<name>A0ABR8BNT2_9NOSO</name>
<organism evidence="1 2">
    <name type="scientific">Nostoc parmelioides FACHB-3921</name>
    <dbReference type="NCBI Taxonomy" id="2692909"/>
    <lineage>
        <taxon>Bacteria</taxon>
        <taxon>Bacillati</taxon>
        <taxon>Cyanobacteriota</taxon>
        <taxon>Cyanophyceae</taxon>
        <taxon>Nostocales</taxon>
        <taxon>Nostocaceae</taxon>
        <taxon>Nostoc</taxon>
    </lineage>
</organism>
<keyword evidence="2" id="KW-1185">Reference proteome</keyword>
<sequence length="117" mass="13639">MLNRFLLASVFSLTTIFISNMARSECNLKTPLQGRLPYLPFTGDFKENEYPVPQGFYFLDEMENRCRAGQQTFCQRYEQRRRELQTGTSEETLLYHQCGSLPLKPDFPQKGSGMEPR</sequence>
<dbReference type="Proteomes" id="UP000621307">
    <property type="component" value="Unassembled WGS sequence"/>
</dbReference>
<evidence type="ECO:0000313" key="1">
    <source>
        <dbReference type="EMBL" id="MBD2255225.1"/>
    </source>
</evidence>
<comment type="caution">
    <text evidence="1">The sequence shown here is derived from an EMBL/GenBank/DDBJ whole genome shotgun (WGS) entry which is preliminary data.</text>
</comment>
<reference evidence="1 2" key="1">
    <citation type="journal article" date="2020" name="ISME J.">
        <title>Comparative genomics reveals insights into cyanobacterial evolution and habitat adaptation.</title>
        <authorList>
            <person name="Chen M.Y."/>
            <person name="Teng W.K."/>
            <person name="Zhao L."/>
            <person name="Hu C.X."/>
            <person name="Zhou Y.K."/>
            <person name="Han B.P."/>
            <person name="Song L.R."/>
            <person name="Shu W.S."/>
        </authorList>
    </citation>
    <scope>NUCLEOTIDE SEQUENCE [LARGE SCALE GENOMIC DNA]</scope>
    <source>
        <strain evidence="1 2">FACHB-3921</strain>
    </source>
</reference>
<dbReference type="EMBL" id="JACJQL010000083">
    <property type="protein sequence ID" value="MBD2255225.1"/>
    <property type="molecule type" value="Genomic_DNA"/>
</dbReference>
<gene>
    <name evidence="1" type="ORF">H6G14_28825</name>
</gene>
<proteinExistence type="predicted"/>
<protein>
    <submittedName>
        <fullName evidence="1">Uncharacterized protein</fullName>
    </submittedName>
</protein>
<evidence type="ECO:0000313" key="2">
    <source>
        <dbReference type="Proteomes" id="UP000621307"/>
    </source>
</evidence>
<accession>A0ABR8BNT2</accession>